<keyword evidence="2 5" id="KW-0238">DNA-binding</keyword>
<keyword evidence="9" id="KW-1185">Reference proteome</keyword>
<dbReference type="PANTHER" id="PTHR24329:SF543">
    <property type="entry name" value="FI01017P-RELATED"/>
    <property type="match status" value="1"/>
</dbReference>
<dbReference type="GO" id="GO:0000981">
    <property type="term" value="F:DNA-binding transcription factor activity, RNA polymerase II-specific"/>
    <property type="evidence" value="ECO:0007669"/>
    <property type="project" value="InterPro"/>
</dbReference>
<evidence type="ECO:0000256" key="5">
    <source>
        <dbReference type="PROSITE-ProRule" id="PRU00108"/>
    </source>
</evidence>
<reference evidence="10" key="1">
    <citation type="submission" date="2025-08" db="UniProtKB">
        <authorList>
            <consortium name="RefSeq"/>
        </authorList>
    </citation>
    <scope>IDENTIFICATION</scope>
</reference>
<dbReference type="PANTHER" id="PTHR24329">
    <property type="entry name" value="HOMEOBOX PROTEIN ARISTALESS"/>
    <property type="match status" value="1"/>
</dbReference>
<evidence type="ECO:0000313" key="9">
    <source>
        <dbReference type="Proteomes" id="UP001165740"/>
    </source>
</evidence>
<dbReference type="CDD" id="cd00086">
    <property type="entry name" value="homeodomain"/>
    <property type="match status" value="1"/>
</dbReference>
<dbReference type="Proteomes" id="UP001165740">
    <property type="component" value="Chromosome 13"/>
</dbReference>
<keyword evidence="4 5" id="KW-0539">Nucleus</keyword>
<proteinExistence type="predicted"/>
<keyword evidence="3 5" id="KW-0371">Homeobox</keyword>
<dbReference type="AlphaFoldDB" id="A0A9W2YP64"/>
<dbReference type="SUPFAM" id="SSF46689">
    <property type="entry name" value="Homeodomain-like"/>
    <property type="match status" value="1"/>
</dbReference>
<evidence type="ECO:0000256" key="2">
    <source>
        <dbReference type="ARBA" id="ARBA00023125"/>
    </source>
</evidence>
<dbReference type="SMART" id="SM00389">
    <property type="entry name" value="HOX"/>
    <property type="match status" value="1"/>
</dbReference>
<feature type="domain" description="Homeobox" evidence="8">
    <location>
        <begin position="472"/>
        <end position="532"/>
    </location>
</feature>
<evidence type="ECO:0000259" key="8">
    <source>
        <dbReference type="PROSITE" id="PS50071"/>
    </source>
</evidence>
<gene>
    <name evidence="10" type="primary">LOC129922439</name>
</gene>
<dbReference type="InterPro" id="IPR050649">
    <property type="entry name" value="Paired_Homeobox_TFs"/>
</dbReference>
<feature type="region of interest" description="Disordered" evidence="7">
    <location>
        <begin position="437"/>
        <end position="465"/>
    </location>
</feature>
<evidence type="ECO:0000256" key="1">
    <source>
        <dbReference type="ARBA" id="ARBA00004123"/>
    </source>
</evidence>
<dbReference type="FunFam" id="1.10.10.60:FF:000679">
    <property type="entry name" value="Homeobox protein aristaless"/>
    <property type="match status" value="1"/>
</dbReference>
<dbReference type="OrthoDB" id="3225452at2759"/>
<dbReference type="PROSITE" id="PS00027">
    <property type="entry name" value="HOMEOBOX_1"/>
    <property type="match status" value="1"/>
</dbReference>
<dbReference type="GO" id="GO:0000977">
    <property type="term" value="F:RNA polymerase II transcription regulatory region sequence-specific DNA binding"/>
    <property type="evidence" value="ECO:0007669"/>
    <property type="project" value="TreeGrafter"/>
</dbReference>
<sequence>MEYAHKKLDNVQLCLISDAEQSHSSSTISTLVIEKCPTSKECAITHSGDTSDNNVDIQNLSEQSTSKLSTLNNQMLSTSKSILNGNLYDESLSGPNDLAYDDLVTKDSENVPLVENTDTIHLPLESLLSSVKAKVTDPNSDQLEQLTENLVHPTKCSSPKSPVNKLQTHPTSSKIFRPFESNNKEIQLMHVTLNVVEVDNPRTCTPDKTNKSSLNFVLDKSNKTQNVSLPEQTEITERLGHYDSRTKACITHDKSEESVSKKAVYNNTIGLACHYLCACCAKKCQGYLNKTHWNIRMENSLLSSSEDILSVVQRQDEAFQMMEEKSNETKVQLDKTPTADKSQHFQVLPCSLSDDTDTNDNVVKSTSNVHDGTSLAWHQSHQKVCQQASPAQSIKSDLSRTYTHSATGEQSWPLITASQISQECNFDHLSASIRSIDNAQERESESNMVTDEKENTTDDDNDSLDYYTGVYKKNRRNRTTFSPEQLVELERLFQANMYPDCTTREEIANRLGLLEARIQVWFQNRRAKYRKHIKVIAGQTIAPLPGLPPFSSPFEQGRGGPPVPSLFGNVNLNPLSIFQPNLFNMSLYAHAQTVLRLQTSTKSEQLIHRAASAQLQGIASAAAGSVSDPTRQMDRPAQLFIG</sequence>
<evidence type="ECO:0000256" key="4">
    <source>
        <dbReference type="ARBA" id="ARBA00023242"/>
    </source>
</evidence>
<protein>
    <submittedName>
        <fullName evidence="10">Uncharacterized protein LOC129922439</fullName>
    </submittedName>
</protein>
<dbReference type="InterPro" id="IPR000047">
    <property type="entry name" value="HTH_motif"/>
</dbReference>
<dbReference type="PROSITE" id="PS50071">
    <property type="entry name" value="HOMEOBOX_2"/>
    <property type="match status" value="1"/>
</dbReference>
<evidence type="ECO:0000256" key="7">
    <source>
        <dbReference type="SAM" id="MobiDB-lite"/>
    </source>
</evidence>
<evidence type="ECO:0000313" key="10">
    <source>
        <dbReference type="RefSeq" id="XP_055864439.1"/>
    </source>
</evidence>
<dbReference type="PRINTS" id="PR00031">
    <property type="entry name" value="HTHREPRESSR"/>
</dbReference>
<dbReference type="InterPro" id="IPR009057">
    <property type="entry name" value="Homeodomain-like_sf"/>
</dbReference>
<evidence type="ECO:0000256" key="3">
    <source>
        <dbReference type="ARBA" id="ARBA00023155"/>
    </source>
</evidence>
<comment type="subcellular location">
    <subcellularLocation>
        <location evidence="1 5 6">Nucleus</location>
    </subcellularLocation>
</comment>
<dbReference type="Gene3D" id="1.10.10.60">
    <property type="entry name" value="Homeodomain-like"/>
    <property type="match status" value="1"/>
</dbReference>
<evidence type="ECO:0000256" key="6">
    <source>
        <dbReference type="RuleBase" id="RU000682"/>
    </source>
</evidence>
<organism evidence="9 10">
    <name type="scientific">Biomphalaria glabrata</name>
    <name type="common">Bloodfluke planorb</name>
    <name type="synonym">Freshwater snail</name>
    <dbReference type="NCBI Taxonomy" id="6526"/>
    <lineage>
        <taxon>Eukaryota</taxon>
        <taxon>Metazoa</taxon>
        <taxon>Spiralia</taxon>
        <taxon>Lophotrochozoa</taxon>
        <taxon>Mollusca</taxon>
        <taxon>Gastropoda</taxon>
        <taxon>Heterobranchia</taxon>
        <taxon>Euthyneura</taxon>
        <taxon>Panpulmonata</taxon>
        <taxon>Hygrophila</taxon>
        <taxon>Lymnaeoidea</taxon>
        <taxon>Planorbidae</taxon>
        <taxon>Biomphalaria</taxon>
    </lineage>
</organism>
<feature type="compositionally biased region" description="Basic and acidic residues" evidence="7">
    <location>
        <begin position="439"/>
        <end position="456"/>
    </location>
</feature>
<dbReference type="RefSeq" id="XP_055864439.1">
    <property type="nucleotide sequence ID" value="XM_056008464.1"/>
</dbReference>
<name>A0A9W2YP64_BIOGL</name>
<accession>A0A9W2YP64</accession>
<feature type="DNA-binding region" description="Homeobox" evidence="5">
    <location>
        <begin position="474"/>
        <end position="533"/>
    </location>
</feature>
<dbReference type="Pfam" id="PF00046">
    <property type="entry name" value="Homeodomain"/>
    <property type="match status" value="1"/>
</dbReference>
<dbReference type="GO" id="GO:0005634">
    <property type="term" value="C:nucleus"/>
    <property type="evidence" value="ECO:0007669"/>
    <property type="project" value="UniProtKB-SubCell"/>
</dbReference>
<dbReference type="GeneID" id="129922439"/>
<dbReference type="InterPro" id="IPR001356">
    <property type="entry name" value="HD"/>
</dbReference>
<dbReference type="InterPro" id="IPR017970">
    <property type="entry name" value="Homeobox_CS"/>
</dbReference>